<name>A0A2G5U3M6_9PELO</name>
<protein>
    <submittedName>
        <fullName evidence="1">Uncharacterized protein</fullName>
    </submittedName>
</protein>
<organism evidence="1 2">
    <name type="scientific">Caenorhabditis nigoni</name>
    <dbReference type="NCBI Taxonomy" id="1611254"/>
    <lineage>
        <taxon>Eukaryota</taxon>
        <taxon>Metazoa</taxon>
        <taxon>Ecdysozoa</taxon>
        <taxon>Nematoda</taxon>
        <taxon>Chromadorea</taxon>
        <taxon>Rhabditida</taxon>
        <taxon>Rhabditina</taxon>
        <taxon>Rhabditomorpha</taxon>
        <taxon>Rhabditoidea</taxon>
        <taxon>Rhabditidae</taxon>
        <taxon>Peloderinae</taxon>
        <taxon>Caenorhabditis</taxon>
    </lineage>
</organism>
<gene>
    <name evidence="1" type="primary">Cni-ZK593.2</name>
    <name evidence="1" type="synonym">Cnig_chr_IV.g13893</name>
    <name evidence="1" type="ORF">B9Z55_013893</name>
</gene>
<dbReference type="OrthoDB" id="5818853at2759"/>
<dbReference type="AlphaFoldDB" id="A0A2G5U3M6"/>
<sequence>MIRTGNRNFFFPDANFHKMQKIVICTALLCLLSSVSSRSLEDHPRYTAAQLTDEYKHILDGRIKLEDSHVISRDITVDDCGKRGDYEYLSDKLEALIPNLSHVDLSLKFAYPVPFTNHTIQFSVDEVLTHLNGEKESGEKVYFARMTDGSDEYKIYDIRAVPCYPQ</sequence>
<proteinExistence type="predicted"/>
<accession>A0A2G5U3M6</accession>
<evidence type="ECO:0000313" key="2">
    <source>
        <dbReference type="Proteomes" id="UP000230233"/>
    </source>
</evidence>
<dbReference type="EMBL" id="PDUG01000004">
    <property type="protein sequence ID" value="PIC34154.1"/>
    <property type="molecule type" value="Genomic_DNA"/>
</dbReference>
<comment type="caution">
    <text evidence="1">The sequence shown here is derived from an EMBL/GenBank/DDBJ whole genome shotgun (WGS) entry which is preliminary data.</text>
</comment>
<keyword evidence="2" id="KW-1185">Reference proteome</keyword>
<dbReference type="Proteomes" id="UP000230233">
    <property type="component" value="Chromosome IV"/>
</dbReference>
<evidence type="ECO:0000313" key="1">
    <source>
        <dbReference type="EMBL" id="PIC34154.1"/>
    </source>
</evidence>
<reference evidence="2" key="1">
    <citation type="submission" date="2017-10" db="EMBL/GenBank/DDBJ databases">
        <title>Rapid genome shrinkage in a self-fertile nematode reveals novel sperm competition proteins.</title>
        <authorList>
            <person name="Yin D."/>
            <person name="Schwarz E.M."/>
            <person name="Thomas C.G."/>
            <person name="Felde R.L."/>
            <person name="Korf I.F."/>
            <person name="Cutter A.D."/>
            <person name="Schartner C.M."/>
            <person name="Ralston E.J."/>
            <person name="Meyer B.J."/>
            <person name="Haag E.S."/>
        </authorList>
    </citation>
    <scope>NUCLEOTIDE SEQUENCE [LARGE SCALE GENOMIC DNA]</scope>
    <source>
        <strain evidence="2">JU1422</strain>
    </source>
</reference>